<dbReference type="Proteomes" id="UP000607197">
    <property type="component" value="Unassembled WGS sequence"/>
</dbReference>
<gene>
    <name evidence="2" type="ORF">GCM10009039_22060</name>
</gene>
<evidence type="ECO:0000313" key="2">
    <source>
        <dbReference type="EMBL" id="GGL63755.1"/>
    </source>
</evidence>
<keyword evidence="3" id="KW-1185">Reference proteome</keyword>
<dbReference type="RefSeq" id="WP_229774032.1">
    <property type="nucleotide sequence ID" value="NZ_BMPG01000002.1"/>
</dbReference>
<reference evidence="2" key="2">
    <citation type="submission" date="2020-09" db="EMBL/GenBank/DDBJ databases">
        <authorList>
            <person name="Sun Q."/>
            <person name="Ohkuma M."/>
        </authorList>
    </citation>
    <scope>NUCLEOTIDE SEQUENCE</scope>
    <source>
        <strain evidence="2">JCM 19596</strain>
    </source>
</reference>
<evidence type="ECO:0000259" key="1">
    <source>
        <dbReference type="Pfam" id="PF26418"/>
    </source>
</evidence>
<name>A0A830FL97_9EURY</name>
<accession>A0A830FL97</accession>
<dbReference type="InterPro" id="IPR058426">
    <property type="entry name" value="DUF8113"/>
</dbReference>
<comment type="caution">
    <text evidence="2">The sequence shown here is derived from an EMBL/GenBank/DDBJ whole genome shotgun (WGS) entry which is preliminary data.</text>
</comment>
<dbReference type="Pfam" id="PF26418">
    <property type="entry name" value="DUF8113"/>
    <property type="match status" value="1"/>
</dbReference>
<reference evidence="2" key="1">
    <citation type="journal article" date="2014" name="Int. J. Syst. Evol. Microbiol.">
        <title>Complete genome sequence of Corynebacterium casei LMG S-19264T (=DSM 44701T), isolated from a smear-ripened cheese.</title>
        <authorList>
            <consortium name="US DOE Joint Genome Institute (JGI-PGF)"/>
            <person name="Walter F."/>
            <person name="Albersmeier A."/>
            <person name="Kalinowski J."/>
            <person name="Ruckert C."/>
        </authorList>
    </citation>
    <scope>NUCLEOTIDE SEQUENCE</scope>
    <source>
        <strain evidence="2">JCM 19596</strain>
    </source>
</reference>
<evidence type="ECO:0000313" key="3">
    <source>
        <dbReference type="Proteomes" id="UP000607197"/>
    </source>
</evidence>
<organism evidence="2 3">
    <name type="scientific">Halocalculus aciditolerans</name>
    <dbReference type="NCBI Taxonomy" id="1383812"/>
    <lineage>
        <taxon>Archaea</taxon>
        <taxon>Methanobacteriati</taxon>
        <taxon>Methanobacteriota</taxon>
        <taxon>Stenosarchaea group</taxon>
        <taxon>Halobacteria</taxon>
        <taxon>Halobacteriales</taxon>
        <taxon>Halobacteriaceae</taxon>
        <taxon>Halocalculus</taxon>
    </lineage>
</organism>
<proteinExistence type="predicted"/>
<dbReference type="AlphaFoldDB" id="A0A830FL97"/>
<sequence length="88" mass="9660">MSDDTDFDDVLTQATDALDADDLESVYLGLIHEGPGYEFYFGNETDDLRTAAVTQLGMLCRVLADQSDLTVEELAELAVDRANELGVR</sequence>
<protein>
    <recommendedName>
        <fullName evidence="1">DUF8113 domain-containing protein</fullName>
    </recommendedName>
</protein>
<feature type="domain" description="DUF8113" evidence="1">
    <location>
        <begin position="1"/>
        <end position="86"/>
    </location>
</feature>
<dbReference type="EMBL" id="BMPG01000002">
    <property type="protein sequence ID" value="GGL63755.1"/>
    <property type="molecule type" value="Genomic_DNA"/>
</dbReference>